<evidence type="ECO:0000313" key="3">
    <source>
        <dbReference type="EMBL" id="GBE80276.1"/>
    </source>
</evidence>
<dbReference type="EMBL" id="BFAD01000002">
    <property type="protein sequence ID" value="GBE80276.1"/>
    <property type="molecule type" value="Genomic_DNA"/>
</dbReference>
<protein>
    <recommendedName>
        <fullName evidence="2">Fe2OG dioxygenase domain-containing protein</fullName>
    </recommendedName>
</protein>
<accession>A0A401GDM1</accession>
<dbReference type="InParanoid" id="A0A401GDM1"/>
<dbReference type="GO" id="GO:0016706">
    <property type="term" value="F:2-oxoglutarate-dependent dioxygenase activity"/>
    <property type="evidence" value="ECO:0007669"/>
    <property type="project" value="TreeGrafter"/>
</dbReference>
<evidence type="ECO:0000256" key="1">
    <source>
        <dbReference type="SAM" id="MobiDB-lite"/>
    </source>
</evidence>
<dbReference type="GO" id="GO:0006631">
    <property type="term" value="P:fatty acid metabolic process"/>
    <property type="evidence" value="ECO:0007669"/>
    <property type="project" value="TreeGrafter"/>
</dbReference>
<sequence>MPELLSNKRKRPSDEVDELITARNSHSFGDQTEDKSLERPLAKRRLRIVTDVASLTHLTASPSSADLSLDSETDSLFDADSLFDDTSSPRSACLDQTTATSELTSQSATPAENLVPARRTAPLIPGLFFDEALLLPEDLAEDVMWTCIRTYFQSSSADQVMLFERAPSPSPEHDSPPRPGSSGLPPVLTDLLVTLSALLRPLLPPTTHALLFPPPSAAAPRLARQAILNLYWPGEGITPHVDLLDRYGDGVIGVSLGSGCVMQFERVRNGEEDGGEGRERWGVYLPPRSVFVLSEEARYAWTHGIEKRMDDLVEHTPGGAGAGSSWIERDVRLSITFRWLLPGADVVGGPDASEDV</sequence>
<organism evidence="3 4">
    <name type="scientific">Sparassis crispa</name>
    <dbReference type="NCBI Taxonomy" id="139825"/>
    <lineage>
        <taxon>Eukaryota</taxon>
        <taxon>Fungi</taxon>
        <taxon>Dikarya</taxon>
        <taxon>Basidiomycota</taxon>
        <taxon>Agaricomycotina</taxon>
        <taxon>Agaricomycetes</taxon>
        <taxon>Polyporales</taxon>
        <taxon>Sparassidaceae</taxon>
        <taxon>Sparassis</taxon>
    </lineage>
</organism>
<feature type="region of interest" description="Disordered" evidence="1">
    <location>
        <begin position="166"/>
        <end position="185"/>
    </location>
</feature>
<dbReference type="InterPro" id="IPR032870">
    <property type="entry name" value="ALKBH7-like"/>
</dbReference>
<dbReference type="AlphaFoldDB" id="A0A401GDM1"/>
<evidence type="ECO:0000313" key="4">
    <source>
        <dbReference type="Proteomes" id="UP000287166"/>
    </source>
</evidence>
<reference evidence="3 4" key="1">
    <citation type="journal article" date="2018" name="Sci. Rep.">
        <title>Genome sequence of the cauliflower mushroom Sparassis crispa (Hanabiratake) and its association with beneficial usage.</title>
        <authorList>
            <person name="Kiyama R."/>
            <person name="Furutani Y."/>
            <person name="Kawaguchi K."/>
            <person name="Nakanishi T."/>
        </authorList>
    </citation>
    <scope>NUCLEOTIDE SEQUENCE [LARGE SCALE GENOMIC DNA]</scope>
</reference>
<dbReference type="Gene3D" id="2.60.120.590">
    <property type="entry name" value="Alpha-ketoglutarate-dependent dioxygenase AlkB-like"/>
    <property type="match status" value="1"/>
</dbReference>
<dbReference type="GO" id="GO:0006974">
    <property type="term" value="P:DNA damage response"/>
    <property type="evidence" value="ECO:0007669"/>
    <property type="project" value="InterPro"/>
</dbReference>
<evidence type="ECO:0000259" key="2">
    <source>
        <dbReference type="PROSITE" id="PS51471"/>
    </source>
</evidence>
<dbReference type="PROSITE" id="PS51471">
    <property type="entry name" value="FE2OG_OXY"/>
    <property type="match status" value="1"/>
</dbReference>
<dbReference type="Pfam" id="PF13532">
    <property type="entry name" value="2OG-FeII_Oxy_2"/>
    <property type="match status" value="1"/>
</dbReference>
<dbReference type="InterPro" id="IPR005123">
    <property type="entry name" value="Oxoglu/Fe-dep_dioxygenase_dom"/>
</dbReference>
<dbReference type="InterPro" id="IPR027450">
    <property type="entry name" value="AlkB-like"/>
</dbReference>
<dbReference type="GeneID" id="38777193"/>
<dbReference type="STRING" id="139825.A0A401GDM1"/>
<dbReference type="PANTHER" id="PTHR21052:SF0">
    <property type="entry name" value="ALPHA-KETOGLUTARATE-DEPENDENT DIOXYGENASE ALKB HOMOLOG 7, MITOCHONDRIAL"/>
    <property type="match status" value="1"/>
</dbReference>
<dbReference type="SUPFAM" id="SSF51197">
    <property type="entry name" value="Clavaminate synthase-like"/>
    <property type="match status" value="1"/>
</dbReference>
<keyword evidence="4" id="KW-1185">Reference proteome</keyword>
<dbReference type="InterPro" id="IPR037151">
    <property type="entry name" value="AlkB-like_sf"/>
</dbReference>
<name>A0A401GDM1_9APHY</name>
<proteinExistence type="predicted"/>
<dbReference type="RefSeq" id="XP_027611189.1">
    <property type="nucleotide sequence ID" value="XM_027755388.1"/>
</dbReference>
<feature type="domain" description="Fe2OG dioxygenase" evidence="2">
    <location>
        <begin position="222"/>
        <end position="341"/>
    </location>
</feature>
<comment type="caution">
    <text evidence="3">The sequence shown here is derived from an EMBL/GenBank/DDBJ whole genome shotgun (WGS) entry which is preliminary data.</text>
</comment>
<dbReference type="PANTHER" id="PTHR21052">
    <property type="entry name" value="SPERMATOGENESIS ASSOCIATED 11-RELATED"/>
    <property type="match status" value="1"/>
</dbReference>
<dbReference type="Proteomes" id="UP000287166">
    <property type="component" value="Unassembled WGS sequence"/>
</dbReference>
<dbReference type="GO" id="GO:0005759">
    <property type="term" value="C:mitochondrial matrix"/>
    <property type="evidence" value="ECO:0007669"/>
    <property type="project" value="TreeGrafter"/>
</dbReference>
<dbReference type="OrthoDB" id="412814at2759"/>
<gene>
    <name evidence="3" type="ORF">SCP_0214950</name>
</gene>